<feature type="modified residue" description="N6-(pyridoxal phosphate)lysine" evidence="10">
    <location>
        <position position="241"/>
    </location>
</feature>
<comment type="similarity">
    <text evidence="4 11">Belongs to the class-II pyridoxal-phosphate-dependent aminotransferase family. BioF subfamily.</text>
</comment>
<dbReference type="AlphaFoldDB" id="E0I6S5"/>
<comment type="subunit">
    <text evidence="5 11">Homodimer.</text>
</comment>
<evidence type="ECO:0000256" key="4">
    <source>
        <dbReference type="ARBA" id="ARBA00010008"/>
    </source>
</evidence>
<reference evidence="13 14" key="1">
    <citation type="submission" date="2010-07" db="EMBL/GenBank/DDBJ databases">
        <title>The draft genome of Paenibacillus curdlanolyticus YK9.</title>
        <authorList>
            <consortium name="US DOE Joint Genome Institute (JGI-PGF)"/>
            <person name="Lucas S."/>
            <person name="Copeland A."/>
            <person name="Lapidus A."/>
            <person name="Cheng J.-F."/>
            <person name="Bruce D."/>
            <person name="Goodwin L."/>
            <person name="Pitluck S."/>
            <person name="Land M.L."/>
            <person name="Hauser L."/>
            <person name="Chang Y.-J."/>
            <person name="Jeffries C."/>
            <person name="Anderson I.J."/>
            <person name="Johnson E."/>
            <person name="Loganathan U."/>
            <person name="Mulhopadhyay B."/>
            <person name="Kyrpides N."/>
            <person name="Woyke T.J."/>
        </authorList>
    </citation>
    <scope>NUCLEOTIDE SEQUENCE [LARGE SCALE GENOMIC DNA]</scope>
    <source>
        <strain evidence="13 14">YK9</strain>
    </source>
</reference>
<evidence type="ECO:0000256" key="6">
    <source>
        <dbReference type="ARBA" id="ARBA00022679"/>
    </source>
</evidence>
<comment type="pathway">
    <text evidence="3 11">Cofactor biosynthesis; biotin biosynthesis.</text>
</comment>
<evidence type="ECO:0000256" key="11">
    <source>
        <dbReference type="RuleBase" id="RU003693"/>
    </source>
</evidence>
<comment type="catalytic activity">
    <reaction evidence="9 11">
        <text>6-carboxyhexanoyl-[ACP] + L-alanine + H(+) = (8S)-8-amino-7-oxononanoate + holo-[ACP] + CO2</text>
        <dbReference type="Rhea" id="RHEA:42288"/>
        <dbReference type="Rhea" id="RHEA-COMP:9685"/>
        <dbReference type="Rhea" id="RHEA-COMP:9955"/>
        <dbReference type="ChEBI" id="CHEBI:15378"/>
        <dbReference type="ChEBI" id="CHEBI:16526"/>
        <dbReference type="ChEBI" id="CHEBI:57972"/>
        <dbReference type="ChEBI" id="CHEBI:64479"/>
        <dbReference type="ChEBI" id="CHEBI:78846"/>
        <dbReference type="ChEBI" id="CHEBI:149468"/>
        <dbReference type="EC" id="2.3.1.47"/>
    </reaction>
</comment>
<evidence type="ECO:0000256" key="10">
    <source>
        <dbReference type="PIRSR" id="PIRSR604723-51"/>
    </source>
</evidence>
<dbReference type="EC" id="2.3.1.47" evidence="11"/>
<keyword evidence="8 10" id="KW-0663">Pyridoxal phosphate</keyword>
<keyword evidence="14" id="KW-1185">Reference proteome</keyword>
<dbReference type="eggNOG" id="COG0156">
    <property type="taxonomic scope" value="Bacteria"/>
</dbReference>
<comment type="function">
    <text evidence="2 11">Catalyzes the decarboxylative condensation of pimeloyl-[acyl-carrier protein] and L-alanine to produce 8-amino-7-oxononanoate (AON), [acyl-carrier protein], and carbon dioxide.</text>
</comment>
<keyword evidence="7" id="KW-0093">Biotin biosynthesis</keyword>
<dbReference type="CDD" id="cd06454">
    <property type="entry name" value="KBL_like"/>
    <property type="match status" value="1"/>
</dbReference>
<gene>
    <name evidence="13" type="ORF">PaecuDRAFT_1347</name>
</gene>
<comment type="cofactor">
    <cofactor evidence="1 10 11">
        <name>pyridoxal 5'-phosphate</name>
        <dbReference type="ChEBI" id="CHEBI:597326"/>
    </cofactor>
</comment>
<dbReference type="GO" id="GO:0009102">
    <property type="term" value="P:biotin biosynthetic process"/>
    <property type="evidence" value="ECO:0007669"/>
    <property type="project" value="UniProtKB-UniRule"/>
</dbReference>
<dbReference type="GO" id="GO:0008710">
    <property type="term" value="F:8-amino-7-oxononanoate synthase activity"/>
    <property type="evidence" value="ECO:0007669"/>
    <property type="project" value="UniProtKB-UniRule"/>
</dbReference>
<name>E0I6S5_9BACL</name>
<evidence type="ECO:0000256" key="8">
    <source>
        <dbReference type="ARBA" id="ARBA00022898"/>
    </source>
</evidence>
<dbReference type="InterPro" id="IPR004839">
    <property type="entry name" value="Aminotransferase_I/II_large"/>
</dbReference>
<accession>E0I6S5</accession>
<dbReference type="PANTHER" id="PTHR13693">
    <property type="entry name" value="CLASS II AMINOTRANSFERASE/8-AMINO-7-OXONONANOATE SYNTHASE"/>
    <property type="match status" value="1"/>
</dbReference>
<organism evidence="13 14">
    <name type="scientific">Paenibacillus curdlanolyticus YK9</name>
    <dbReference type="NCBI Taxonomy" id="717606"/>
    <lineage>
        <taxon>Bacteria</taxon>
        <taxon>Bacillati</taxon>
        <taxon>Bacillota</taxon>
        <taxon>Bacilli</taxon>
        <taxon>Bacillales</taxon>
        <taxon>Paenibacillaceae</taxon>
        <taxon>Paenibacillus</taxon>
    </lineage>
</organism>
<dbReference type="Proteomes" id="UP000005387">
    <property type="component" value="Unassembled WGS sequence"/>
</dbReference>
<dbReference type="InterPro" id="IPR004723">
    <property type="entry name" value="AONS_Archaea/Proteobacteria"/>
</dbReference>
<dbReference type="RefSeq" id="WP_006037360.1">
    <property type="nucleotide sequence ID" value="NZ_AEDD01000003.1"/>
</dbReference>
<evidence type="ECO:0000256" key="5">
    <source>
        <dbReference type="ARBA" id="ARBA00011738"/>
    </source>
</evidence>
<dbReference type="SUPFAM" id="SSF53383">
    <property type="entry name" value="PLP-dependent transferases"/>
    <property type="match status" value="1"/>
</dbReference>
<dbReference type="PROSITE" id="PS00599">
    <property type="entry name" value="AA_TRANSFER_CLASS_2"/>
    <property type="match status" value="1"/>
</dbReference>
<dbReference type="STRING" id="717606.PaecuDRAFT_1347"/>
<protein>
    <recommendedName>
        <fullName evidence="11">8-amino-7-ketopelargonate synthase</fullName>
        <ecNumber evidence="11">2.3.1.47</ecNumber>
    </recommendedName>
</protein>
<evidence type="ECO:0000256" key="9">
    <source>
        <dbReference type="ARBA" id="ARBA00047715"/>
    </source>
</evidence>
<dbReference type="InterPro" id="IPR015421">
    <property type="entry name" value="PyrdxlP-dep_Trfase_major"/>
</dbReference>
<dbReference type="PANTHER" id="PTHR13693:SF100">
    <property type="entry name" value="8-AMINO-7-OXONONANOATE SYNTHASE"/>
    <property type="match status" value="1"/>
</dbReference>
<evidence type="ECO:0000259" key="12">
    <source>
        <dbReference type="Pfam" id="PF00155"/>
    </source>
</evidence>
<evidence type="ECO:0000313" key="13">
    <source>
        <dbReference type="EMBL" id="EFM11741.1"/>
    </source>
</evidence>
<evidence type="ECO:0000313" key="14">
    <source>
        <dbReference type="Proteomes" id="UP000005387"/>
    </source>
</evidence>
<evidence type="ECO:0000256" key="3">
    <source>
        <dbReference type="ARBA" id="ARBA00004746"/>
    </source>
</evidence>
<keyword evidence="13" id="KW-0012">Acyltransferase</keyword>
<feature type="domain" description="Aminotransferase class I/classII large" evidence="12">
    <location>
        <begin position="43"/>
        <end position="384"/>
    </location>
</feature>
<dbReference type="EMBL" id="AEDD01000003">
    <property type="protein sequence ID" value="EFM11741.1"/>
    <property type="molecule type" value="Genomic_DNA"/>
</dbReference>
<evidence type="ECO:0000256" key="1">
    <source>
        <dbReference type="ARBA" id="ARBA00001933"/>
    </source>
</evidence>
<sequence length="396" mass="42855">MMDQQWMAEQLEQLKHQSQFRKITTTQAANGAAGHLMRDGHSLLNMSANDYLGLSQHPDIAAAMIESLQADGVGAGASRLITGSSAPYARLEAALAGWHGCEAALVFGNGYMCNLGTIAALAGRGDVVLSDRLNHASIVDGIQLSRAEHVRYRHLDLEHLESLLVKHRDARRIWIVTDAIFSMDGDAAPLTELVELKQRYGAGLIVDEAHSGGIYGPRGQGLAAELGVSSAIDVHIGTFGKSFGVYGAYVAGSAALCKWLVNKARPLIYSTALPPSVVAGTLCSLHIVQRERWRAERVRAAARKFRHSLDEAGINTSGRTDCPIIPVIVGSSDSALRFSKQLEQHRILASAIRPPTVPDHTARIRFSLSASHSELELDEALRVIKRTAMETEFADE</sequence>
<dbReference type="GO" id="GO:0030170">
    <property type="term" value="F:pyridoxal phosphate binding"/>
    <property type="evidence" value="ECO:0007669"/>
    <property type="project" value="InterPro"/>
</dbReference>
<dbReference type="Gene3D" id="3.90.1150.10">
    <property type="entry name" value="Aspartate Aminotransferase, domain 1"/>
    <property type="match status" value="1"/>
</dbReference>
<dbReference type="Gene3D" id="3.40.640.10">
    <property type="entry name" value="Type I PLP-dependent aspartate aminotransferase-like (Major domain)"/>
    <property type="match status" value="1"/>
</dbReference>
<dbReference type="UniPathway" id="UPA00078"/>
<dbReference type="Pfam" id="PF00155">
    <property type="entry name" value="Aminotran_1_2"/>
    <property type="match status" value="1"/>
</dbReference>
<dbReference type="InterPro" id="IPR015424">
    <property type="entry name" value="PyrdxlP-dep_Trfase"/>
</dbReference>
<evidence type="ECO:0000256" key="2">
    <source>
        <dbReference type="ARBA" id="ARBA00002513"/>
    </source>
</evidence>
<keyword evidence="6 11" id="KW-0808">Transferase</keyword>
<dbReference type="InterPro" id="IPR050087">
    <property type="entry name" value="AON_synthase_class-II"/>
</dbReference>
<proteinExistence type="inferred from homology"/>
<dbReference type="InterPro" id="IPR001917">
    <property type="entry name" value="Aminotrans_II_pyridoxalP_BS"/>
</dbReference>
<dbReference type="NCBIfam" id="TIGR00858">
    <property type="entry name" value="bioF"/>
    <property type="match status" value="1"/>
</dbReference>
<dbReference type="InterPro" id="IPR015422">
    <property type="entry name" value="PyrdxlP-dep_Trfase_small"/>
</dbReference>
<evidence type="ECO:0000256" key="7">
    <source>
        <dbReference type="ARBA" id="ARBA00022756"/>
    </source>
</evidence>